<evidence type="ECO:0000313" key="4">
    <source>
        <dbReference type="Proteomes" id="UP001596086"/>
    </source>
</evidence>
<comment type="caution">
    <text evidence="3">The sequence shown here is derived from an EMBL/GenBank/DDBJ whole genome shotgun (WGS) entry which is preliminary data.</text>
</comment>
<feature type="chain" id="PRO_5045850000" evidence="1">
    <location>
        <begin position="26"/>
        <end position="292"/>
    </location>
</feature>
<gene>
    <name evidence="3" type="ORF">ACFPO9_27455</name>
</gene>
<evidence type="ECO:0000313" key="3">
    <source>
        <dbReference type="EMBL" id="MFC5552270.1"/>
    </source>
</evidence>
<feature type="signal peptide" evidence="1">
    <location>
        <begin position="1"/>
        <end position="25"/>
    </location>
</feature>
<feature type="domain" description="Ice-binding protein C-terminal" evidence="2">
    <location>
        <begin position="268"/>
        <end position="290"/>
    </location>
</feature>
<dbReference type="InterPro" id="IPR013424">
    <property type="entry name" value="Ice-binding_C"/>
</dbReference>
<dbReference type="RefSeq" id="WP_379777565.1">
    <property type="nucleotide sequence ID" value="NZ_JBHSMZ010000026.1"/>
</dbReference>
<proteinExistence type="predicted"/>
<name>A0ABW0S7H5_9BURK</name>
<keyword evidence="1" id="KW-0732">Signal</keyword>
<keyword evidence="4" id="KW-1185">Reference proteome</keyword>
<dbReference type="EMBL" id="JBHSMZ010000026">
    <property type="protein sequence ID" value="MFC5552270.1"/>
    <property type="molecule type" value="Genomic_DNA"/>
</dbReference>
<sequence>MNMKKISGIVAGAALALGMAAPASALTLVAGDIKITINAFDAGTTGYGDTLGKKCDTVDTCDAAALYKAPNSFDGKEDTWGIFSVQSISRLSNNQTLFSIEKDGYMTGVFGGLKDMRVSVIGDEDGGDMTTVTYSTGGWMNLYLNSANYDFTQGPSARIGEKGYNGISNTGGELALSAVFSGDAVKNRPGATYTSTFQNDNISGFGAGYLDVTGGSWQEVFDTNMQNDLNGHAHDLYLKTTFGQTGRSSGAGWTVDATGDVQGNIGEVPEPGSLALLGLGLAGVAGLRRRRK</sequence>
<organism evidence="3 4">
    <name type="scientific">Massilia aerilata</name>
    <dbReference type="NCBI Taxonomy" id="453817"/>
    <lineage>
        <taxon>Bacteria</taxon>
        <taxon>Pseudomonadati</taxon>
        <taxon>Pseudomonadota</taxon>
        <taxon>Betaproteobacteria</taxon>
        <taxon>Burkholderiales</taxon>
        <taxon>Oxalobacteraceae</taxon>
        <taxon>Telluria group</taxon>
        <taxon>Massilia</taxon>
    </lineage>
</organism>
<accession>A0ABW0S7H5</accession>
<reference evidence="4" key="1">
    <citation type="journal article" date="2019" name="Int. J. Syst. Evol. Microbiol.">
        <title>The Global Catalogue of Microorganisms (GCM) 10K type strain sequencing project: providing services to taxonomists for standard genome sequencing and annotation.</title>
        <authorList>
            <consortium name="The Broad Institute Genomics Platform"/>
            <consortium name="The Broad Institute Genome Sequencing Center for Infectious Disease"/>
            <person name="Wu L."/>
            <person name="Ma J."/>
        </authorList>
    </citation>
    <scope>NUCLEOTIDE SEQUENCE [LARGE SCALE GENOMIC DNA]</scope>
    <source>
        <strain evidence="4">CGMCC 4.5798</strain>
    </source>
</reference>
<evidence type="ECO:0000259" key="2">
    <source>
        <dbReference type="Pfam" id="PF07589"/>
    </source>
</evidence>
<dbReference type="NCBIfam" id="TIGR02595">
    <property type="entry name" value="PEP_CTERM"/>
    <property type="match status" value="1"/>
</dbReference>
<evidence type="ECO:0000256" key="1">
    <source>
        <dbReference type="SAM" id="SignalP"/>
    </source>
</evidence>
<dbReference type="Pfam" id="PF07589">
    <property type="entry name" value="PEP-CTERM"/>
    <property type="match status" value="1"/>
</dbReference>
<protein>
    <submittedName>
        <fullName evidence="3">PEP-CTERM sorting domain-containing protein</fullName>
    </submittedName>
</protein>
<dbReference type="Proteomes" id="UP001596086">
    <property type="component" value="Unassembled WGS sequence"/>
</dbReference>